<organism evidence="2 3">
    <name type="scientific">Cannabis sativa</name>
    <name type="common">Hemp</name>
    <name type="synonym">Marijuana</name>
    <dbReference type="NCBI Taxonomy" id="3483"/>
    <lineage>
        <taxon>Eukaryota</taxon>
        <taxon>Viridiplantae</taxon>
        <taxon>Streptophyta</taxon>
        <taxon>Embryophyta</taxon>
        <taxon>Tracheophyta</taxon>
        <taxon>Spermatophyta</taxon>
        <taxon>Magnoliopsida</taxon>
        <taxon>eudicotyledons</taxon>
        <taxon>Gunneridae</taxon>
        <taxon>Pentapetalae</taxon>
        <taxon>rosids</taxon>
        <taxon>fabids</taxon>
        <taxon>Rosales</taxon>
        <taxon>Cannabaceae</taxon>
        <taxon>Cannabis</taxon>
    </lineage>
</organism>
<evidence type="ECO:0000313" key="2">
    <source>
        <dbReference type="EMBL" id="KAF4347895.1"/>
    </source>
</evidence>
<reference evidence="2 3" key="1">
    <citation type="journal article" date="2020" name="bioRxiv">
        <title>Sequence and annotation of 42 cannabis genomes reveals extensive copy number variation in cannabinoid synthesis and pathogen resistance genes.</title>
        <authorList>
            <person name="Mckernan K.J."/>
            <person name="Helbert Y."/>
            <person name="Kane L.T."/>
            <person name="Ebling H."/>
            <person name="Zhang L."/>
            <person name="Liu B."/>
            <person name="Eaton Z."/>
            <person name="Mclaughlin S."/>
            <person name="Kingan S."/>
            <person name="Baybayan P."/>
            <person name="Concepcion G."/>
            <person name="Jordan M."/>
            <person name="Riva A."/>
            <person name="Barbazuk W."/>
            <person name="Harkins T."/>
        </authorList>
    </citation>
    <scope>NUCLEOTIDE SEQUENCE [LARGE SCALE GENOMIC DNA]</scope>
    <source>
        <strain evidence="3">cv. Jamaican Lion 4</strain>
        <tissue evidence="2">Leaf</tissue>
    </source>
</reference>
<dbReference type="Proteomes" id="UP000583929">
    <property type="component" value="Unassembled WGS sequence"/>
</dbReference>
<keyword evidence="1" id="KW-0472">Membrane</keyword>
<feature type="transmembrane region" description="Helical" evidence="1">
    <location>
        <begin position="7"/>
        <end position="22"/>
    </location>
</feature>
<keyword evidence="3" id="KW-1185">Reference proteome</keyword>
<protein>
    <submittedName>
        <fullName evidence="2">Uncharacterized protein</fullName>
    </submittedName>
</protein>
<gene>
    <name evidence="2" type="ORF">G4B88_011254</name>
</gene>
<evidence type="ECO:0000256" key="1">
    <source>
        <dbReference type="SAM" id="Phobius"/>
    </source>
</evidence>
<accession>A0A7J6DP68</accession>
<evidence type="ECO:0000313" key="3">
    <source>
        <dbReference type="Proteomes" id="UP000583929"/>
    </source>
</evidence>
<dbReference type="AlphaFoldDB" id="A0A7J6DP68"/>
<name>A0A7J6DP68_CANSA</name>
<dbReference type="EMBL" id="JAATIQ010000752">
    <property type="protein sequence ID" value="KAF4347895.1"/>
    <property type="molecule type" value="Genomic_DNA"/>
</dbReference>
<feature type="transmembrane region" description="Helical" evidence="1">
    <location>
        <begin position="100"/>
        <end position="122"/>
    </location>
</feature>
<keyword evidence="1" id="KW-0812">Transmembrane</keyword>
<keyword evidence="1" id="KW-1133">Transmembrane helix</keyword>
<comment type="caution">
    <text evidence="2">The sequence shown here is derived from an EMBL/GenBank/DDBJ whole genome shotgun (WGS) entry which is preliminary data.</text>
</comment>
<sequence>MNIIGIFLRYFFMILEFFFFWNEHNNHRILVLERSFINKRIPMKGEHVDWHEMFHTTYKISFFILKPFGIELDFKVASLSPESDLRRVFLTLRIPGNLNAMLSAIFNFYLNLVLFFLTKLWLLRYGTLLNIPYAKFWNLVYPHSITNQIDVDCKSNIKNTISSILDIKDWKRQNKSCFSLTAERFCDNNSDHSCLIDFNSGI</sequence>
<proteinExistence type="predicted"/>